<dbReference type="Proteomes" id="UP001499987">
    <property type="component" value="Unassembled WGS sequence"/>
</dbReference>
<reference evidence="4" key="1">
    <citation type="journal article" date="2019" name="Int. J. Syst. Evol. Microbiol.">
        <title>The Global Catalogue of Microorganisms (GCM) 10K type strain sequencing project: providing services to taxonomists for standard genome sequencing and annotation.</title>
        <authorList>
            <consortium name="The Broad Institute Genomics Platform"/>
            <consortium name="The Broad Institute Genome Sequencing Center for Infectious Disease"/>
            <person name="Wu L."/>
            <person name="Ma J."/>
        </authorList>
    </citation>
    <scope>NUCLEOTIDE SEQUENCE [LARGE SCALE GENOMIC DNA]</scope>
    <source>
        <strain evidence="4">JCM 13002</strain>
    </source>
</reference>
<evidence type="ECO:0000313" key="3">
    <source>
        <dbReference type="EMBL" id="GAA1091228.1"/>
    </source>
</evidence>
<feature type="chain" id="PRO_5046457028" evidence="2">
    <location>
        <begin position="30"/>
        <end position="54"/>
    </location>
</feature>
<keyword evidence="4" id="KW-1185">Reference proteome</keyword>
<keyword evidence="2" id="KW-0732">Signal</keyword>
<evidence type="ECO:0000256" key="1">
    <source>
        <dbReference type="SAM" id="MobiDB-lite"/>
    </source>
</evidence>
<feature type="signal peptide" evidence="2">
    <location>
        <begin position="1"/>
        <end position="29"/>
    </location>
</feature>
<evidence type="ECO:0000256" key="2">
    <source>
        <dbReference type="SAM" id="SignalP"/>
    </source>
</evidence>
<organism evidence="3 4">
    <name type="scientific">Kitasatospora arboriphila</name>
    <dbReference type="NCBI Taxonomy" id="258052"/>
    <lineage>
        <taxon>Bacteria</taxon>
        <taxon>Bacillati</taxon>
        <taxon>Actinomycetota</taxon>
        <taxon>Actinomycetes</taxon>
        <taxon>Kitasatosporales</taxon>
        <taxon>Streptomycetaceae</taxon>
        <taxon>Kitasatospora</taxon>
    </lineage>
</organism>
<gene>
    <name evidence="3" type="ORF">GCM10009663_38800</name>
</gene>
<protein>
    <submittedName>
        <fullName evidence="3">Uncharacterized protein</fullName>
    </submittedName>
</protein>
<dbReference type="RefSeq" id="WP_344624907.1">
    <property type="nucleotide sequence ID" value="NZ_BAAALD010000036.1"/>
</dbReference>
<dbReference type="EMBL" id="BAAALD010000036">
    <property type="protein sequence ID" value="GAA1091228.1"/>
    <property type="molecule type" value="Genomic_DNA"/>
</dbReference>
<proteinExistence type="predicted"/>
<name>A0ABP4E4T2_9ACTN</name>
<comment type="caution">
    <text evidence="3">The sequence shown here is derived from an EMBL/GenBank/DDBJ whole genome shotgun (WGS) entry which is preliminary data.</text>
</comment>
<evidence type="ECO:0000313" key="4">
    <source>
        <dbReference type="Proteomes" id="UP001499987"/>
    </source>
</evidence>
<feature type="compositionally biased region" description="Low complexity" evidence="1">
    <location>
        <begin position="33"/>
        <end position="48"/>
    </location>
</feature>
<accession>A0ABP4E4T2</accession>
<sequence length="54" mass="5300">MIRTRIAQATAVAALALGTVVLSAPTATAVQDSVTPSVTAPSATASSSDNLTWG</sequence>
<feature type="region of interest" description="Disordered" evidence="1">
    <location>
        <begin position="32"/>
        <end position="54"/>
    </location>
</feature>